<accession>A0A2I0HY13</accession>
<organism evidence="1 2">
    <name type="scientific">Punica granatum</name>
    <name type="common">Pomegranate</name>
    <dbReference type="NCBI Taxonomy" id="22663"/>
    <lineage>
        <taxon>Eukaryota</taxon>
        <taxon>Viridiplantae</taxon>
        <taxon>Streptophyta</taxon>
        <taxon>Embryophyta</taxon>
        <taxon>Tracheophyta</taxon>
        <taxon>Spermatophyta</taxon>
        <taxon>Magnoliopsida</taxon>
        <taxon>eudicotyledons</taxon>
        <taxon>Gunneridae</taxon>
        <taxon>Pentapetalae</taxon>
        <taxon>rosids</taxon>
        <taxon>malvids</taxon>
        <taxon>Myrtales</taxon>
        <taxon>Lythraceae</taxon>
        <taxon>Punica</taxon>
    </lineage>
</organism>
<protein>
    <recommendedName>
        <fullName evidence="3">Nucleotidyl transferase domain-containing protein</fullName>
    </recommendedName>
</protein>
<evidence type="ECO:0000313" key="1">
    <source>
        <dbReference type="EMBL" id="PKI36589.1"/>
    </source>
</evidence>
<dbReference type="AlphaFoldDB" id="A0A2I0HY13"/>
<reference evidence="1 2" key="1">
    <citation type="submission" date="2017-11" db="EMBL/GenBank/DDBJ databases">
        <title>De-novo sequencing of pomegranate (Punica granatum L.) genome.</title>
        <authorList>
            <person name="Akparov Z."/>
            <person name="Amiraslanov A."/>
            <person name="Hajiyeva S."/>
            <person name="Abbasov M."/>
            <person name="Kaur K."/>
            <person name="Hamwieh A."/>
            <person name="Solovyev V."/>
            <person name="Salamov A."/>
            <person name="Braich B."/>
            <person name="Kosarev P."/>
            <person name="Mahmoud A."/>
            <person name="Hajiyev E."/>
            <person name="Babayeva S."/>
            <person name="Izzatullayeva V."/>
            <person name="Mammadov A."/>
            <person name="Mammadov A."/>
            <person name="Sharifova S."/>
            <person name="Ojaghi J."/>
            <person name="Eynullazada K."/>
            <person name="Bayramov B."/>
            <person name="Abdulazimova A."/>
            <person name="Shahmuradov I."/>
        </authorList>
    </citation>
    <scope>NUCLEOTIDE SEQUENCE [LARGE SCALE GENOMIC DNA]</scope>
    <source>
        <strain evidence="2">cv. AG2017</strain>
        <tissue evidence="1">Leaf</tissue>
    </source>
</reference>
<gene>
    <name evidence="1" type="ORF">CRG98_043009</name>
</gene>
<dbReference type="Proteomes" id="UP000233551">
    <property type="component" value="Unassembled WGS sequence"/>
</dbReference>
<proteinExistence type="predicted"/>
<evidence type="ECO:0008006" key="3">
    <source>
        <dbReference type="Google" id="ProtNLM"/>
    </source>
</evidence>
<evidence type="ECO:0000313" key="2">
    <source>
        <dbReference type="Proteomes" id="UP000233551"/>
    </source>
</evidence>
<keyword evidence="2" id="KW-1185">Reference proteome</keyword>
<sequence length="198" mass="21525">MYEREGKVPIKFTRSFVRTLRPRQRERQSHHPSQLLTGFTCLPTPIATNLRAPLQPASGWVQSQLFWVGGRSESPLTMDSCCVGLRARTHLPRASTGVKNGGVGLLGERVRGSLNQSVWVDQVARSLRDDESGRAKRKIKPGAASAIITSNNSPETLTVKAPVFPRQRADPKNVASIILGGGAGTHLFPLTRRAATPA</sequence>
<name>A0A2I0HY13_PUNGR</name>
<feature type="non-terminal residue" evidence="1">
    <location>
        <position position="198"/>
    </location>
</feature>
<dbReference type="STRING" id="22663.A0A2I0HY13"/>
<comment type="caution">
    <text evidence="1">The sequence shown here is derived from an EMBL/GenBank/DDBJ whole genome shotgun (WGS) entry which is preliminary data.</text>
</comment>
<dbReference type="EMBL" id="PGOL01004775">
    <property type="protein sequence ID" value="PKI36589.1"/>
    <property type="molecule type" value="Genomic_DNA"/>
</dbReference>